<keyword evidence="13 16" id="KW-0472">Membrane</keyword>
<evidence type="ECO:0000256" key="12">
    <source>
        <dbReference type="ARBA" id="ARBA00023012"/>
    </source>
</evidence>
<evidence type="ECO:0000313" key="22">
    <source>
        <dbReference type="Proteomes" id="UP001528850"/>
    </source>
</evidence>
<sequence length="763" mass="81839">MSTTVARMAVMVFLLGSTRVAAAASPPDAEAVRRWAVAHPVVRVAIDAQQGSEITGESVNPLVSDYLSLTARKAGIRLQPVRTASWDASVKAFLDGQVDLLPSTNDAMLKDVDGRALLSAPFYEGRTLIIARTVGPSALTMRDLDGMKVAYKGGGAYDAWLARAHPGVRRLPLADLHQVLVAVESGIADVAIGADVSFGPILRRDYAASLRVAGDVPELPVTVRVAARPDAPELIALIEKALRSVGPKESERIIEHWLQLAYLRPPTLSQVLASYGVEIGLAIALVIVLLFAMVQLRRAQLASRRSERQKTLLLAVMSHEVRNAVNAVTSSVDLLAREPGQGAQRDLLAIAVSSSRNLQSLLKSALDFSRGEAAGFIPDLAPCDAYGVLRDVLESHRLTLDARGVEARLDLPMGPLPWLLLDETRVRQVIDNLVGNAVKFTARGHVGLSVWQSADESSTDEVRHLFVEVSDTGEGIPPERQKAIFQPFAQAHGERSRRLGGTGLGLPICREIVRQLGGTLELTSGEGAGTTVRVVLPTSLVPPPPELAVEPPDTADAPVGVVLLVEDHPANRQILAAQLRYIGFDTVAVDRGQAAIDVFEPGRFDAVLLDCELPDMHGYDVAMELRAQESAMPGVRTRFVAISATTGDYHVQRCEQAGVDVVLGKPLVLASLREALARPEVMASARVAFRKESLADLHRLRDALATSDTADARAIAHRMRGSALVFGAYGLAGELSRLEHALQGRAADGATLDELLEQVAVRL</sequence>
<dbReference type="CDD" id="cd16922">
    <property type="entry name" value="HATPase_EvgS-ArcB-TorS-like"/>
    <property type="match status" value="1"/>
</dbReference>
<dbReference type="PROSITE" id="PS50110">
    <property type="entry name" value="RESPONSE_REGULATORY"/>
    <property type="match status" value="1"/>
</dbReference>
<feature type="modified residue" description="Phosphohistidine" evidence="14">
    <location>
        <position position="717"/>
    </location>
</feature>
<evidence type="ECO:0000256" key="14">
    <source>
        <dbReference type="PROSITE-ProRule" id="PRU00110"/>
    </source>
</evidence>
<evidence type="ECO:0000259" key="20">
    <source>
        <dbReference type="PROSITE" id="PS50894"/>
    </source>
</evidence>
<dbReference type="SUPFAM" id="SSF47384">
    <property type="entry name" value="Homodimeric domain of signal transducing histidine kinase"/>
    <property type="match status" value="1"/>
</dbReference>
<dbReference type="SMART" id="SM00387">
    <property type="entry name" value="HATPase_c"/>
    <property type="match status" value="1"/>
</dbReference>
<organism evidence="21 22">
    <name type="scientific">Luteibacter sahnii</name>
    <dbReference type="NCBI Taxonomy" id="3021977"/>
    <lineage>
        <taxon>Bacteria</taxon>
        <taxon>Pseudomonadati</taxon>
        <taxon>Pseudomonadota</taxon>
        <taxon>Gammaproteobacteria</taxon>
        <taxon>Lysobacterales</taxon>
        <taxon>Rhodanobacteraceae</taxon>
        <taxon>Luteibacter</taxon>
    </lineage>
</organism>
<keyword evidence="4" id="KW-1003">Cell membrane</keyword>
<dbReference type="Gene3D" id="3.40.50.2300">
    <property type="match status" value="1"/>
</dbReference>
<dbReference type="EC" id="2.7.13.3" evidence="3"/>
<dbReference type="InterPro" id="IPR003594">
    <property type="entry name" value="HATPase_dom"/>
</dbReference>
<keyword evidence="12" id="KW-0902">Two-component regulatory system</keyword>
<evidence type="ECO:0000256" key="13">
    <source>
        <dbReference type="ARBA" id="ARBA00023136"/>
    </source>
</evidence>
<dbReference type="Pfam" id="PF00512">
    <property type="entry name" value="HisKA"/>
    <property type="match status" value="1"/>
</dbReference>
<evidence type="ECO:0000256" key="2">
    <source>
        <dbReference type="ARBA" id="ARBA00004429"/>
    </source>
</evidence>
<dbReference type="PROSITE" id="PS50109">
    <property type="entry name" value="HIS_KIN"/>
    <property type="match status" value="1"/>
</dbReference>
<dbReference type="Pfam" id="PF00072">
    <property type="entry name" value="Response_reg"/>
    <property type="match status" value="1"/>
</dbReference>
<dbReference type="SMART" id="SM00388">
    <property type="entry name" value="HisKA"/>
    <property type="match status" value="1"/>
</dbReference>
<dbReference type="Gene3D" id="3.30.565.10">
    <property type="entry name" value="Histidine kinase-like ATPase, C-terminal domain"/>
    <property type="match status" value="1"/>
</dbReference>
<dbReference type="PROSITE" id="PS50894">
    <property type="entry name" value="HPT"/>
    <property type="match status" value="1"/>
</dbReference>
<dbReference type="InterPro" id="IPR008207">
    <property type="entry name" value="Sig_transdc_His_kin_Hpt_dom"/>
</dbReference>
<evidence type="ECO:0000256" key="5">
    <source>
        <dbReference type="ARBA" id="ARBA00022519"/>
    </source>
</evidence>
<keyword evidence="8 16" id="KW-0812">Transmembrane</keyword>
<feature type="domain" description="Histidine kinase" evidence="18">
    <location>
        <begin position="316"/>
        <end position="540"/>
    </location>
</feature>
<dbReference type="InterPro" id="IPR001789">
    <property type="entry name" value="Sig_transdc_resp-reg_receiver"/>
</dbReference>
<dbReference type="InterPro" id="IPR036890">
    <property type="entry name" value="HATPase_C_sf"/>
</dbReference>
<reference evidence="21 22" key="1">
    <citation type="journal article" date="2024" name="Curr. Microbiol.">
        <title>Luteibacter sahnii sp. nov., A Novel Yellow-Colored Xanthomonadin Pigment Producing Probiotic Bacterium from Healthy Rice Seed Microbiome.</title>
        <authorList>
            <person name="Jaiswal G."/>
            <person name="Rana R."/>
            <person name="Nayak P.K."/>
            <person name="Chouhan R."/>
            <person name="Gandhi S.G."/>
            <person name="Patel H.K."/>
            <person name="Patil P.B."/>
        </authorList>
    </citation>
    <scope>NUCLEOTIDE SEQUENCE [LARGE SCALE GENOMIC DNA]</scope>
    <source>
        <strain evidence="21 22">PPL201</strain>
    </source>
</reference>
<dbReference type="Gene3D" id="3.40.190.10">
    <property type="entry name" value="Periplasmic binding protein-like II"/>
    <property type="match status" value="2"/>
</dbReference>
<dbReference type="SMART" id="SM00448">
    <property type="entry name" value="REC"/>
    <property type="match status" value="1"/>
</dbReference>
<dbReference type="InterPro" id="IPR001638">
    <property type="entry name" value="Solute-binding_3/MltF_N"/>
</dbReference>
<dbReference type="CDD" id="cd17546">
    <property type="entry name" value="REC_hyHK_CKI1_RcsC-like"/>
    <property type="match status" value="1"/>
</dbReference>
<evidence type="ECO:0000256" key="4">
    <source>
        <dbReference type="ARBA" id="ARBA00022475"/>
    </source>
</evidence>
<feature type="modified residue" description="4-aspartylphosphate" evidence="15">
    <location>
        <position position="610"/>
    </location>
</feature>
<dbReference type="Proteomes" id="UP001528850">
    <property type="component" value="Unassembled WGS sequence"/>
</dbReference>
<evidence type="ECO:0000256" key="1">
    <source>
        <dbReference type="ARBA" id="ARBA00000085"/>
    </source>
</evidence>
<keyword evidence="22" id="KW-1185">Reference proteome</keyword>
<dbReference type="Pfam" id="PF02518">
    <property type="entry name" value="HATPase_c"/>
    <property type="match status" value="1"/>
</dbReference>
<dbReference type="SMART" id="SM00062">
    <property type="entry name" value="PBPb"/>
    <property type="match status" value="1"/>
</dbReference>
<evidence type="ECO:0000259" key="18">
    <source>
        <dbReference type="PROSITE" id="PS50109"/>
    </source>
</evidence>
<evidence type="ECO:0000256" key="9">
    <source>
        <dbReference type="ARBA" id="ARBA00022777"/>
    </source>
</evidence>
<dbReference type="Pfam" id="PF01627">
    <property type="entry name" value="Hpt"/>
    <property type="match status" value="1"/>
</dbReference>
<gene>
    <name evidence="21" type="ORF">P3W24_13020</name>
</gene>
<dbReference type="SUPFAM" id="SSF55874">
    <property type="entry name" value="ATPase domain of HSP90 chaperone/DNA topoisomerase II/histidine kinase"/>
    <property type="match status" value="1"/>
</dbReference>
<evidence type="ECO:0000313" key="21">
    <source>
        <dbReference type="EMBL" id="MDF4025892.1"/>
    </source>
</evidence>
<feature type="transmembrane region" description="Helical" evidence="16">
    <location>
        <begin position="272"/>
        <end position="296"/>
    </location>
</feature>
<evidence type="ECO:0000256" key="17">
    <source>
        <dbReference type="SAM" id="SignalP"/>
    </source>
</evidence>
<keyword evidence="5" id="KW-0997">Cell inner membrane</keyword>
<evidence type="ECO:0000256" key="6">
    <source>
        <dbReference type="ARBA" id="ARBA00022553"/>
    </source>
</evidence>
<dbReference type="SUPFAM" id="SSF52172">
    <property type="entry name" value="CheY-like"/>
    <property type="match status" value="1"/>
</dbReference>
<evidence type="ECO:0000256" key="3">
    <source>
        <dbReference type="ARBA" id="ARBA00012438"/>
    </source>
</evidence>
<name>A0ABT6BCX1_9GAMM</name>
<dbReference type="InterPro" id="IPR036097">
    <property type="entry name" value="HisK_dim/P_sf"/>
</dbReference>
<evidence type="ECO:0000256" key="10">
    <source>
        <dbReference type="ARBA" id="ARBA00022840"/>
    </source>
</evidence>
<dbReference type="GO" id="GO:0005524">
    <property type="term" value="F:ATP binding"/>
    <property type="evidence" value="ECO:0007669"/>
    <property type="project" value="UniProtKB-KW"/>
</dbReference>
<dbReference type="CDD" id="cd00082">
    <property type="entry name" value="HisKA"/>
    <property type="match status" value="1"/>
</dbReference>
<accession>A0ABT6BCX1</accession>
<evidence type="ECO:0000256" key="8">
    <source>
        <dbReference type="ARBA" id="ARBA00022692"/>
    </source>
</evidence>
<keyword evidence="17" id="KW-0732">Signal</keyword>
<dbReference type="PANTHER" id="PTHR43047">
    <property type="entry name" value="TWO-COMPONENT HISTIDINE PROTEIN KINASE"/>
    <property type="match status" value="1"/>
</dbReference>
<dbReference type="SUPFAM" id="SSF53850">
    <property type="entry name" value="Periplasmic binding protein-like II"/>
    <property type="match status" value="1"/>
</dbReference>
<feature type="domain" description="Response regulatory" evidence="19">
    <location>
        <begin position="561"/>
        <end position="680"/>
    </location>
</feature>
<evidence type="ECO:0000256" key="16">
    <source>
        <dbReference type="SAM" id="Phobius"/>
    </source>
</evidence>
<proteinExistence type="predicted"/>
<keyword evidence="10 21" id="KW-0067">ATP-binding</keyword>
<keyword evidence="6 15" id="KW-0597">Phosphoprotein</keyword>
<dbReference type="Gene3D" id="1.10.287.130">
    <property type="match status" value="1"/>
</dbReference>
<dbReference type="InterPro" id="IPR011006">
    <property type="entry name" value="CheY-like_superfamily"/>
</dbReference>
<keyword evidence="9" id="KW-0418">Kinase</keyword>
<evidence type="ECO:0000256" key="7">
    <source>
        <dbReference type="ARBA" id="ARBA00022679"/>
    </source>
</evidence>
<comment type="subcellular location">
    <subcellularLocation>
        <location evidence="2">Cell inner membrane</location>
        <topology evidence="2">Multi-pass membrane protein</topology>
    </subcellularLocation>
</comment>
<protein>
    <recommendedName>
        <fullName evidence="3">histidine kinase</fullName>
        <ecNumber evidence="3">2.7.13.3</ecNumber>
    </recommendedName>
</protein>
<evidence type="ECO:0000256" key="11">
    <source>
        <dbReference type="ARBA" id="ARBA00022989"/>
    </source>
</evidence>
<dbReference type="InterPro" id="IPR005467">
    <property type="entry name" value="His_kinase_dom"/>
</dbReference>
<comment type="catalytic activity">
    <reaction evidence="1">
        <text>ATP + protein L-histidine = ADP + protein N-phospho-L-histidine.</text>
        <dbReference type="EC" id="2.7.13.3"/>
    </reaction>
</comment>
<dbReference type="PRINTS" id="PR00344">
    <property type="entry name" value="BCTRLSENSOR"/>
</dbReference>
<dbReference type="InterPro" id="IPR003661">
    <property type="entry name" value="HisK_dim/P_dom"/>
</dbReference>
<dbReference type="EMBL" id="JARJJS010000003">
    <property type="protein sequence ID" value="MDF4025892.1"/>
    <property type="molecule type" value="Genomic_DNA"/>
</dbReference>
<feature type="signal peptide" evidence="17">
    <location>
        <begin position="1"/>
        <end position="23"/>
    </location>
</feature>
<dbReference type="RefSeq" id="WP_320551826.1">
    <property type="nucleotide sequence ID" value="NZ_JAQLOK010000004.1"/>
</dbReference>
<keyword evidence="11 16" id="KW-1133">Transmembrane helix</keyword>
<dbReference type="CDD" id="cd01007">
    <property type="entry name" value="PBP2_BvgS_HisK_like"/>
    <property type="match status" value="1"/>
</dbReference>
<comment type="caution">
    <text evidence="21">The sequence shown here is derived from an EMBL/GenBank/DDBJ whole genome shotgun (WGS) entry which is preliminary data.</text>
</comment>
<dbReference type="InterPro" id="IPR036641">
    <property type="entry name" value="HPT_dom_sf"/>
</dbReference>
<dbReference type="InterPro" id="IPR004358">
    <property type="entry name" value="Sig_transdc_His_kin-like_C"/>
</dbReference>
<keyword evidence="10 21" id="KW-0547">Nucleotide-binding</keyword>
<evidence type="ECO:0000259" key="19">
    <source>
        <dbReference type="PROSITE" id="PS50110"/>
    </source>
</evidence>
<evidence type="ECO:0000256" key="15">
    <source>
        <dbReference type="PROSITE-ProRule" id="PRU00169"/>
    </source>
</evidence>
<feature type="chain" id="PRO_5045958235" description="histidine kinase" evidence="17">
    <location>
        <begin position="24"/>
        <end position="763"/>
    </location>
</feature>
<feature type="domain" description="HPt" evidence="20">
    <location>
        <begin position="678"/>
        <end position="763"/>
    </location>
</feature>
<dbReference type="SUPFAM" id="SSF47226">
    <property type="entry name" value="Histidine-containing phosphotransfer domain, HPT domain"/>
    <property type="match status" value="1"/>
</dbReference>
<keyword evidence="7" id="KW-0808">Transferase</keyword>
<dbReference type="Gene3D" id="1.20.120.160">
    <property type="entry name" value="HPT domain"/>
    <property type="match status" value="1"/>
</dbReference>